<name>A0A081DFK3_NONUL</name>
<evidence type="ECO:0000256" key="4">
    <source>
        <dbReference type="ARBA" id="ARBA00022825"/>
    </source>
</evidence>
<evidence type="ECO:0000256" key="3">
    <source>
        <dbReference type="ARBA" id="ARBA00022801"/>
    </source>
</evidence>
<dbReference type="PRINTS" id="PR00723">
    <property type="entry name" value="SUBTILISIN"/>
</dbReference>
<feature type="domain" description="Peptidase S8/S53" evidence="7">
    <location>
        <begin position="147"/>
        <end position="397"/>
    </location>
</feature>
<dbReference type="SUPFAM" id="SSF52743">
    <property type="entry name" value="Subtilisin-like"/>
    <property type="match status" value="1"/>
</dbReference>
<comment type="caution">
    <text evidence="9">The sequence shown here is derived from an EMBL/GenBank/DDBJ whole genome shotgun (WGS) entry which is preliminary data.</text>
</comment>
<proteinExistence type="inferred from homology"/>
<sequence length="636" mass="67655">MKKTLLLGAMVFASAVVSAQTLEQREQIAESYDQEAINTLNQSLSNSQKAELERFNILRAQNNWPETIILENGNTAYLKGLLMNDQPKYVTTFNAQAALMQGATSLYNGGSLGLNIEGQNMLVGVWDGDKVRDTHQALSGRATSGELLFSLDGHATHVAGTIISDGTGNAGAKGIAPQASVVYYKFQQSTSSATDETEMSAEAANGLLVSNHSYGIPADAVSQAFLGKYDTGAQQWDQLAVTYPNYLIVSSAGNSRNDGINFADMGYDLLTSSANAKNILTVGASVGQSNYSGPASVPMSSFSSWGPTDDGRVKPDITTKGVNMLSTDSASNSSFISRQGTSMSSPAVAGGAILLQQYWMELNNGVPMKSASLKGLMLHTVLEAGPNDGPDYAFGWGGLLNTEAAAEVIRDNQNDAIIDERTLTSNNSYSKSINANNGKLIISISWTDPASTQFPSAAEDDRLAMIVNDLDLSVTDSGGTTYLPWKLDPASPNNAATQGVNDVDNFEKVEIDVPSGVYTIAVSHKGVIAGGSQDYTLIVSGADPATFSNKEDQLDSFSIYPNPATDHFTVAFNNQLSGDKINVNVYDVLGQEVMSRSFDNNGLFEQRISTADLNSGIYLVRVGNGITASTRKLIVR</sequence>
<keyword evidence="1" id="KW-0645">Protease</keyword>
<evidence type="ECO:0000256" key="2">
    <source>
        <dbReference type="ARBA" id="ARBA00022729"/>
    </source>
</evidence>
<evidence type="ECO:0000259" key="7">
    <source>
        <dbReference type="Pfam" id="PF00082"/>
    </source>
</evidence>
<evidence type="ECO:0000256" key="5">
    <source>
        <dbReference type="PROSITE-ProRule" id="PRU01240"/>
    </source>
</evidence>
<protein>
    <recommendedName>
        <fullName evidence="11">Peptidase S8</fullName>
    </recommendedName>
</protein>
<keyword evidence="4" id="KW-0720">Serine protease</keyword>
<dbReference type="CDD" id="cd04842">
    <property type="entry name" value="Peptidases_S8_Kp43_protease"/>
    <property type="match status" value="1"/>
</dbReference>
<organism evidence="9 10">
    <name type="scientific">Nonlabens ulvanivorans</name>
    <name type="common">Persicivirga ulvanivorans</name>
    <dbReference type="NCBI Taxonomy" id="906888"/>
    <lineage>
        <taxon>Bacteria</taxon>
        <taxon>Pseudomonadati</taxon>
        <taxon>Bacteroidota</taxon>
        <taxon>Flavobacteriia</taxon>
        <taxon>Flavobacteriales</taxon>
        <taxon>Flavobacteriaceae</taxon>
        <taxon>Nonlabens</taxon>
    </lineage>
</organism>
<dbReference type="Pfam" id="PF18962">
    <property type="entry name" value="Por_Secre_tail"/>
    <property type="match status" value="1"/>
</dbReference>
<dbReference type="InterPro" id="IPR036852">
    <property type="entry name" value="Peptidase_S8/S53_dom_sf"/>
</dbReference>
<dbReference type="PROSITE" id="PS00138">
    <property type="entry name" value="SUBTILASE_SER"/>
    <property type="match status" value="1"/>
</dbReference>
<dbReference type="Gene3D" id="3.40.50.200">
    <property type="entry name" value="Peptidase S8/S53 domain"/>
    <property type="match status" value="1"/>
</dbReference>
<dbReference type="InterPro" id="IPR015500">
    <property type="entry name" value="Peptidase_S8_subtilisin-rel"/>
</dbReference>
<evidence type="ECO:0000313" key="9">
    <source>
        <dbReference type="EMBL" id="GAK77699.1"/>
    </source>
</evidence>
<dbReference type="InterPro" id="IPR000209">
    <property type="entry name" value="Peptidase_S8/S53_dom"/>
</dbReference>
<evidence type="ECO:0000256" key="6">
    <source>
        <dbReference type="SAM" id="SignalP"/>
    </source>
</evidence>
<feature type="domain" description="Secretion system C-terminal sorting" evidence="8">
    <location>
        <begin position="559"/>
        <end position="635"/>
    </location>
</feature>
<dbReference type="InterPro" id="IPR026444">
    <property type="entry name" value="Secre_tail"/>
</dbReference>
<gene>
    <name evidence="9" type="ORF">JCM19296_3308</name>
</gene>
<comment type="caution">
    <text evidence="5">Lacks conserved residue(s) required for the propagation of feature annotation.</text>
</comment>
<dbReference type="InterPro" id="IPR034058">
    <property type="entry name" value="TagA/B/C/D_pept_dom"/>
</dbReference>
<dbReference type="InterPro" id="IPR023828">
    <property type="entry name" value="Peptidase_S8_Ser-AS"/>
</dbReference>
<dbReference type="PANTHER" id="PTHR43399:SF5">
    <property type="entry name" value="PEPTIDASE S8 FAMILY WITH PROTEASE-ASSOCIATED DOMAIN"/>
    <property type="match status" value="1"/>
</dbReference>
<evidence type="ECO:0000259" key="8">
    <source>
        <dbReference type="Pfam" id="PF18962"/>
    </source>
</evidence>
<comment type="similarity">
    <text evidence="5">Belongs to the peptidase S8 family.</text>
</comment>
<reference evidence="9 10" key="1">
    <citation type="journal article" date="2014" name="Genome Announc.">
        <title>Draft Genome Sequences of Marine Flavobacterium Nonlabens Strains NR17, NR24, NR27, NR32, NR33, and Ara13.</title>
        <authorList>
            <person name="Nakanishi M."/>
            <person name="Meirelles P."/>
            <person name="Suzuki R."/>
            <person name="Takatani N."/>
            <person name="Mino S."/>
            <person name="Suda W."/>
            <person name="Oshima K."/>
            <person name="Hattori M."/>
            <person name="Ohkuma M."/>
            <person name="Hosokawa M."/>
            <person name="Miyashita K."/>
            <person name="Thompson F.L."/>
            <person name="Niwa A."/>
            <person name="Sawabe T."/>
            <person name="Sawabe T."/>
        </authorList>
    </citation>
    <scope>NUCLEOTIDE SEQUENCE [LARGE SCALE GENOMIC DNA]</scope>
    <source>
        <strain evidence="10">JCM19296</strain>
    </source>
</reference>
<dbReference type="PANTHER" id="PTHR43399">
    <property type="entry name" value="SUBTILISIN-RELATED"/>
    <property type="match status" value="1"/>
</dbReference>
<dbReference type="EMBL" id="BBLG01000012">
    <property type="protein sequence ID" value="GAK77699.1"/>
    <property type="molecule type" value="Genomic_DNA"/>
</dbReference>
<dbReference type="NCBIfam" id="TIGR04183">
    <property type="entry name" value="Por_Secre_tail"/>
    <property type="match status" value="1"/>
</dbReference>
<dbReference type="SUPFAM" id="SSF49785">
    <property type="entry name" value="Galactose-binding domain-like"/>
    <property type="match status" value="1"/>
</dbReference>
<dbReference type="InterPro" id="IPR051048">
    <property type="entry name" value="Peptidase_S8/S53_subtilisin"/>
</dbReference>
<dbReference type="GO" id="GO:0004252">
    <property type="term" value="F:serine-type endopeptidase activity"/>
    <property type="evidence" value="ECO:0007669"/>
    <property type="project" value="InterPro"/>
</dbReference>
<dbReference type="GO" id="GO:0006508">
    <property type="term" value="P:proteolysis"/>
    <property type="evidence" value="ECO:0007669"/>
    <property type="project" value="UniProtKB-KW"/>
</dbReference>
<dbReference type="Proteomes" id="UP000028980">
    <property type="component" value="Unassembled WGS sequence"/>
</dbReference>
<dbReference type="AlphaFoldDB" id="A0A081DFK3"/>
<evidence type="ECO:0000256" key="1">
    <source>
        <dbReference type="ARBA" id="ARBA00022670"/>
    </source>
</evidence>
<accession>A0A081DFK3</accession>
<evidence type="ECO:0000313" key="10">
    <source>
        <dbReference type="Proteomes" id="UP000028980"/>
    </source>
</evidence>
<dbReference type="Gene3D" id="2.60.120.380">
    <property type="match status" value="1"/>
</dbReference>
<feature type="chain" id="PRO_5001756575" description="Peptidase S8" evidence="6">
    <location>
        <begin position="20"/>
        <end position="636"/>
    </location>
</feature>
<feature type="signal peptide" evidence="6">
    <location>
        <begin position="1"/>
        <end position="19"/>
    </location>
</feature>
<dbReference type="InterPro" id="IPR008979">
    <property type="entry name" value="Galactose-bd-like_sf"/>
</dbReference>
<keyword evidence="3" id="KW-0378">Hydrolase</keyword>
<evidence type="ECO:0008006" key="11">
    <source>
        <dbReference type="Google" id="ProtNLM"/>
    </source>
</evidence>
<dbReference type="PROSITE" id="PS51892">
    <property type="entry name" value="SUBTILASE"/>
    <property type="match status" value="1"/>
</dbReference>
<keyword evidence="2 6" id="KW-0732">Signal</keyword>
<dbReference type="Pfam" id="PF00082">
    <property type="entry name" value="Peptidase_S8"/>
    <property type="match status" value="1"/>
</dbReference>